<dbReference type="InterPro" id="IPR011993">
    <property type="entry name" value="PH-like_dom_sf"/>
</dbReference>
<feature type="region of interest" description="Disordered" evidence="1">
    <location>
        <begin position="240"/>
        <end position="275"/>
    </location>
</feature>
<evidence type="ECO:0000313" key="4">
    <source>
        <dbReference type="Proteomes" id="UP001363151"/>
    </source>
</evidence>
<feature type="region of interest" description="Disordered" evidence="1">
    <location>
        <begin position="476"/>
        <end position="501"/>
    </location>
</feature>
<dbReference type="InterPro" id="IPR001849">
    <property type="entry name" value="PH_domain"/>
</dbReference>
<reference evidence="3 4" key="1">
    <citation type="submission" date="2024-03" db="EMBL/GenBank/DDBJ databases">
        <title>Aureococcus anophagefferens CCMP1851 and Kratosvirus quantuckense: Draft genome of a second virus-susceptible host strain in the model system.</title>
        <authorList>
            <person name="Chase E."/>
            <person name="Truchon A.R."/>
            <person name="Schepens W."/>
            <person name="Wilhelm S.W."/>
        </authorList>
    </citation>
    <scope>NUCLEOTIDE SEQUENCE [LARGE SCALE GENOMIC DNA]</scope>
    <source>
        <strain evidence="3 4">CCMP1851</strain>
    </source>
</reference>
<accession>A0ABR1GE16</accession>
<evidence type="ECO:0000313" key="3">
    <source>
        <dbReference type="EMBL" id="KAK7254077.1"/>
    </source>
</evidence>
<dbReference type="SMART" id="SM00233">
    <property type="entry name" value="PH"/>
    <property type="match status" value="1"/>
</dbReference>
<gene>
    <name evidence="3" type="ORF">SO694_00008172</name>
</gene>
<proteinExistence type="predicted"/>
<evidence type="ECO:0000256" key="1">
    <source>
        <dbReference type="SAM" id="MobiDB-lite"/>
    </source>
</evidence>
<dbReference type="EMBL" id="JBBJCI010000032">
    <property type="protein sequence ID" value="KAK7254077.1"/>
    <property type="molecule type" value="Genomic_DNA"/>
</dbReference>
<dbReference type="Gene3D" id="2.30.29.30">
    <property type="entry name" value="Pleckstrin-homology domain (PH domain)/Phosphotyrosine-binding domain (PTB)"/>
    <property type="match status" value="1"/>
</dbReference>
<keyword evidence="4" id="KW-1185">Reference proteome</keyword>
<feature type="compositionally biased region" description="Low complexity" evidence="1">
    <location>
        <begin position="244"/>
        <end position="265"/>
    </location>
</feature>
<feature type="compositionally biased region" description="Low complexity" evidence="1">
    <location>
        <begin position="336"/>
        <end position="348"/>
    </location>
</feature>
<dbReference type="PROSITE" id="PS50003">
    <property type="entry name" value="PH_DOMAIN"/>
    <property type="match status" value="1"/>
</dbReference>
<protein>
    <recommendedName>
        <fullName evidence="2">PH domain-containing protein</fullName>
    </recommendedName>
</protein>
<name>A0ABR1GE16_AURAN</name>
<comment type="caution">
    <text evidence="3">The sequence shown here is derived from an EMBL/GenBank/DDBJ whole genome shotgun (WGS) entry which is preliminary data.</text>
</comment>
<dbReference type="Proteomes" id="UP001363151">
    <property type="component" value="Unassembled WGS sequence"/>
</dbReference>
<dbReference type="SUPFAM" id="SSF50729">
    <property type="entry name" value="PH domain-like"/>
    <property type="match status" value="1"/>
</dbReference>
<organism evidence="3 4">
    <name type="scientific">Aureococcus anophagefferens</name>
    <name type="common">Harmful bloom alga</name>
    <dbReference type="NCBI Taxonomy" id="44056"/>
    <lineage>
        <taxon>Eukaryota</taxon>
        <taxon>Sar</taxon>
        <taxon>Stramenopiles</taxon>
        <taxon>Ochrophyta</taxon>
        <taxon>Pelagophyceae</taxon>
        <taxon>Pelagomonadales</taxon>
        <taxon>Pelagomonadaceae</taxon>
        <taxon>Aureococcus</taxon>
    </lineage>
</organism>
<feature type="domain" description="PH" evidence="2">
    <location>
        <begin position="134"/>
        <end position="230"/>
    </location>
</feature>
<feature type="compositionally biased region" description="Basic residues" evidence="1">
    <location>
        <begin position="320"/>
        <end position="335"/>
    </location>
</feature>
<sequence>MLKTGKKIFHRHAWKEKTFVLRARAFDDRNVYVGPVLEFSCAGEDSGRYALDGCGVRGFEKPATIWAGSEPRDAFRFDVVERRRGTRPSRRCCAPRPTAAPLGFAAADELAKGIADVERDVDNTDFLRTGLCGVVIHGGFLIHKRKKRRYFKARAVAFDDAGAYVGPRLEYAVEEDDDVVLGTYLLDGARVEAGEGSGFDLRYDRGTVALVAASAEDRSEWLLALEEALSQHHDIVEALRRRSGPAPRGRSPATPQRRSPAAQRSQRARPDSPALFRFGVGRPADEFQCEFQCEFCEFRGAYETVARSGGPARRGEATRARRRRLRRRGPRRRGRAAAPRGRGIAARPAVRRRRRRVARPGARWRRAAAFTASAGDYAGPALLEECGGRVVATPLADRVARPCDPSGWDLERRWRRPAVLRAPRTRGRDAWTAAIGDALAGHGRVLAALGRGRAPKTPLTHDEAIRRALEAAEHRYAKTEPNKKYGPRLYSPFQDPRFLRK</sequence>
<feature type="region of interest" description="Disordered" evidence="1">
    <location>
        <begin position="307"/>
        <end position="349"/>
    </location>
</feature>
<evidence type="ECO:0000259" key="2">
    <source>
        <dbReference type="PROSITE" id="PS50003"/>
    </source>
</evidence>